<dbReference type="PRINTS" id="PR00081">
    <property type="entry name" value="GDHRDH"/>
</dbReference>
<dbReference type="InterPro" id="IPR020904">
    <property type="entry name" value="Sc_DH/Rdtase_CS"/>
</dbReference>
<dbReference type="NCBIfam" id="NF005559">
    <property type="entry name" value="PRK07231.1"/>
    <property type="match status" value="1"/>
</dbReference>
<dbReference type="EC" id="1.1.1.47" evidence="4"/>
<dbReference type="InterPro" id="IPR036291">
    <property type="entry name" value="NAD(P)-bd_dom_sf"/>
</dbReference>
<dbReference type="InterPro" id="IPR057326">
    <property type="entry name" value="KR_dom"/>
</dbReference>
<dbReference type="Pfam" id="PF13561">
    <property type="entry name" value="adh_short_C2"/>
    <property type="match status" value="1"/>
</dbReference>
<reference evidence="4" key="1">
    <citation type="journal article" date="2022" name="Toxins">
        <title>Genomic Analysis of Sphingopyxis sp. USTB-05 for Biodegrading Cyanobacterial Hepatotoxins.</title>
        <authorList>
            <person name="Liu C."/>
            <person name="Xu Q."/>
            <person name="Zhao Z."/>
            <person name="Zhang H."/>
            <person name="Liu X."/>
            <person name="Yin C."/>
            <person name="Liu Y."/>
            <person name="Yan H."/>
        </authorList>
    </citation>
    <scope>NUCLEOTIDE SEQUENCE</scope>
    <source>
        <strain evidence="4">NBD5</strain>
    </source>
</reference>
<accession>A0ABY4X9E5</accession>
<evidence type="ECO:0000256" key="2">
    <source>
        <dbReference type="ARBA" id="ARBA00023002"/>
    </source>
</evidence>
<proteinExistence type="inferred from homology"/>
<dbReference type="PANTHER" id="PTHR43639:SF1">
    <property type="entry name" value="SHORT-CHAIN DEHYDROGENASE_REDUCTASE FAMILY PROTEIN"/>
    <property type="match status" value="1"/>
</dbReference>
<sequence length="262" mass="27458">MSHLAEVPFWKAINMGDELRGKVALVTGAGRGIGRAIALRLAAAGAHVSVTYHVSGAEAAALVEKIQGHGVRAMAIKADMGKVSEVVAATEQTYDMFGRLDILVNNAGILAAGLMEDVSIERFDEAYAVNVRGPFAAIQAAAPRMERGGRIINIGSIGSDFMPYKGRAAYTMSKGALASLTRGLARELGERGITINNVQPGRVLTRLLKEASDDKLSEFASSTAVGRLGEPDEVADLVAYLARSQAGYITGANLRIDGGTSA</sequence>
<dbReference type="Gene3D" id="3.40.50.720">
    <property type="entry name" value="NAD(P)-binding Rossmann-like Domain"/>
    <property type="match status" value="1"/>
</dbReference>
<keyword evidence="5" id="KW-1185">Reference proteome</keyword>
<name>A0ABY4X9E5_9SPHN</name>
<dbReference type="InterPro" id="IPR002347">
    <property type="entry name" value="SDR_fam"/>
</dbReference>
<dbReference type="Proteomes" id="UP001056937">
    <property type="component" value="Chromosome 1"/>
</dbReference>
<dbReference type="SUPFAM" id="SSF51735">
    <property type="entry name" value="NAD(P)-binding Rossmann-fold domains"/>
    <property type="match status" value="1"/>
</dbReference>
<dbReference type="RefSeq" id="WP_252167313.1">
    <property type="nucleotide sequence ID" value="NZ_CP084930.1"/>
</dbReference>
<organism evidence="4 5">
    <name type="scientific">Sphingomonas morindae</name>
    <dbReference type="NCBI Taxonomy" id="1541170"/>
    <lineage>
        <taxon>Bacteria</taxon>
        <taxon>Pseudomonadati</taxon>
        <taxon>Pseudomonadota</taxon>
        <taxon>Alphaproteobacteria</taxon>
        <taxon>Sphingomonadales</taxon>
        <taxon>Sphingomonadaceae</taxon>
        <taxon>Sphingomonas</taxon>
    </lineage>
</organism>
<evidence type="ECO:0000313" key="4">
    <source>
        <dbReference type="EMBL" id="USI73503.1"/>
    </source>
</evidence>
<comment type="similarity">
    <text evidence="1">Belongs to the short-chain dehydrogenases/reductases (SDR) family.</text>
</comment>
<keyword evidence="2 4" id="KW-0560">Oxidoreductase</keyword>
<evidence type="ECO:0000313" key="5">
    <source>
        <dbReference type="Proteomes" id="UP001056937"/>
    </source>
</evidence>
<gene>
    <name evidence="4" type="ORF">LHA26_03200</name>
</gene>
<protein>
    <submittedName>
        <fullName evidence="4">Glucose 1-dehydrogenase</fullName>
        <ecNumber evidence="4">1.1.1.47</ecNumber>
    </submittedName>
</protein>
<dbReference type="PANTHER" id="PTHR43639">
    <property type="entry name" value="OXIDOREDUCTASE, SHORT-CHAIN DEHYDROGENASE/REDUCTASE FAMILY (AFU_ORTHOLOGUE AFUA_5G02870)"/>
    <property type="match status" value="1"/>
</dbReference>
<feature type="domain" description="Ketoreductase" evidence="3">
    <location>
        <begin position="22"/>
        <end position="201"/>
    </location>
</feature>
<dbReference type="GO" id="GO:0047936">
    <property type="term" value="F:glucose 1-dehydrogenase [NAD(P)+] activity"/>
    <property type="evidence" value="ECO:0007669"/>
    <property type="project" value="UniProtKB-EC"/>
</dbReference>
<dbReference type="SMART" id="SM00822">
    <property type="entry name" value="PKS_KR"/>
    <property type="match status" value="1"/>
</dbReference>
<dbReference type="EMBL" id="CP084930">
    <property type="protein sequence ID" value="USI73503.1"/>
    <property type="molecule type" value="Genomic_DNA"/>
</dbReference>
<dbReference type="PROSITE" id="PS00061">
    <property type="entry name" value="ADH_SHORT"/>
    <property type="match status" value="1"/>
</dbReference>
<evidence type="ECO:0000259" key="3">
    <source>
        <dbReference type="SMART" id="SM00822"/>
    </source>
</evidence>
<evidence type="ECO:0000256" key="1">
    <source>
        <dbReference type="ARBA" id="ARBA00006484"/>
    </source>
</evidence>
<dbReference type="PRINTS" id="PR00080">
    <property type="entry name" value="SDRFAMILY"/>
</dbReference>